<evidence type="ECO:0000256" key="1">
    <source>
        <dbReference type="ARBA" id="ARBA00005953"/>
    </source>
</evidence>
<dbReference type="InterPro" id="IPR050563">
    <property type="entry name" value="4-hydroxybenzoyl-CoA_TE"/>
</dbReference>
<keyword evidence="5" id="KW-1185">Reference proteome</keyword>
<evidence type="ECO:0000259" key="3">
    <source>
        <dbReference type="Pfam" id="PF03061"/>
    </source>
</evidence>
<keyword evidence="2" id="KW-0378">Hydrolase</keyword>
<dbReference type="PANTHER" id="PTHR31793">
    <property type="entry name" value="4-HYDROXYBENZOYL-COA THIOESTERASE FAMILY MEMBER"/>
    <property type="match status" value="1"/>
</dbReference>
<evidence type="ECO:0000256" key="2">
    <source>
        <dbReference type="ARBA" id="ARBA00022801"/>
    </source>
</evidence>
<accession>A0AAN7SYU3</accession>
<proteinExistence type="inferred from homology"/>
<protein>
    <recommendedName>
        <fullName evidence="3">Thioesterase domain-containing protein</fullName>
    </recommendedName>
</protein>
<dbReference type="AlphaFoldDB" id="A0AAN7SYU3"/>
<reference evidence="4 5" key="1">
    <citation type="submission" date="2023-08" db="EMBL/GenBank/DDBJ databases">
        <title>Black Yeasts Isolated from many extreme environments.</title>
        <authorList>
            <person name="Coleine C."/>
            <person name="Stajich J.E."/>
            <person name="Selbmann L."/>
        </authorList>
    </citation>
    <scope>NUCLEOTIDE SEQUENCE [LARGE SCALE GENOMIC DNA]</scope>
    <source>
        <strain evidence="4 5">CCFEE 5910</strain>
    </source>
</reference>
<dbReference type="EMBL" id="JAVRRJ010000004">
    <property type="protein sequence ID" value="KAK5085220.1"/>
    <property type="molecule type" value="Genomic_DNA"/>
</dbReference>
<dbReference type="Proteomes" id="UP001309876">
    <property type="component" value="Unassembled WGS sequence"/>
</dbReference>
<feature type="domain" description="Thioesterase" evidence="3">
    <location>
        <begin position="37"/>
        <end position="118"/>
    </location>
</feature>
<gene>
    <name evidence="4" type="ORF">LTR05_004500</name>
</gene>
<dbReference type="SUPFAM" id="SSF54637">
    <property type="entry name" value="Thioesterase/thiol ester dehydrase-isomerase"/>
    <property type="match status" value="1"/>
</dbReference>
<comment type="caution">
    <text evidence="4">The sequence shown here is derived from an EMBL/GenBank/DDBJ whole genome shotgun (WGS) entry which is preliminary data.</text>
</comment>
<dbReference type="CDD" id="cd00586">
    <property type="entry name" value="4HBT"/>
    <property type="match status" value="1"/>
</dbReference>
<dbReference type="Pfam" id="PF03061">
    <property type="entry name" value="4HBT"/>
    <property type="match status" value="1"/>
</dbReference>
<dbReference type="GO" id="GO:0047617">
    <property type="term" value="F:fatty acyl-CoA hydrolase activity"/>
    <property type="evidence" value="ECO:0007669"/>
    <property type="project" value="TreeGrafter"/>
</dbReference>
<name>A0AAN7SYU3_9EURO</name>
<sequence length="166" mass="18896">MGRTIGLDLKSKRERRRSDYVFHQDYRTRWADNDMFHHLNNPIYGVLIDSIINSYLIDKCGYSTSKSDRIGLVANSYCDYFGSAQYPGVLDVGLRVVKLGKSSVVYEVGVFQQGEEKVKAVGGFTQIWVKREDNKVDSEGVPRHIREEMAKLVNSEDSDVVKPSKL</sequence>
<evidence type="ECO:0000313" key="4">
    <source>
        <dbReference type="EMBL" id="KAK5085220.1"/>
    </source>
</evidence>
<comment type="similarity">
    <text evidence="1">Belongs to the 4-hydroxybenzoyl-CoA thioesterase family.</text>
</comment>
<dbReference type="InterPro" id="IPR029069">
    <property type="entry name" value="HotDog_dom_sf"/>
</dbReference>
<dbReference type="InterPro" id="IPR006683">
    <property type="entry name" value="Thioestr_dom"/>
</dbReference>
<evidence type="ECO:0000313" key="5">
    <source>
        <dbReference type="Proteomes" id="UP001309876"/>
    </source>
</evidence>
<organism evidence="4 5">
    <name type="scientific">Lithohypha guttulata</name>
    <dbReference type="NCBI Taxonomy" id="1690604"/>
    <lineage>
        <taxon>Eukaryota</taxon>
        <taxon>Fungi</taxon>
        <taxon>Dikarya</taxon>
        <taxon>Ascomycota</taxon>
        <taxon>Pezizomycotina</taxon>
        <taxon>Eurotiomycetes</taxon>
        <taxon>Chaetothyriomycetidae</taxon>
        <taxon>Chaetothyriales</taxon>
        <taxon>Trichomeriaceae</taxon>
        <taxon>Lithohypha</taxon>
    </lineage>
</organism>
<dbReference type="PANTHER" id="PTHR31793:SF27">
    <property type="entry name" value="NOVEL THIOESTERASE SUPERFAMILY DOMAIN AND SAPOSIN A-TYPE DOMAIN CONTAINING PROTEIN (0610012H03RIK)"/>
    <property type="match status" value="1"/>
</dbReference>
<dbReference type="Gene3D" id="3.10.129.10">
    <property type="entry name" value="Hotdog Thioesterase"/>
    <property type="match status" value="1"/>
</dbReference>
<dbReference type="FunFam" id="3.10.129.10:FF:000104">
    <property type="entry name" value="Thioesterase family protein (AFU_orthologue AFUA_2G16350)"/>
    <property type="match status" value="1"/>
</dbReference>